<reference evidence="1" key="1">
    <citation type="submission" date="2023-11" db="EMBL/GenBank/DDBJ databases">
        <authorList>
            <person name="Poullet M."/>
        </authorList>
    </citation>
    <scope>NUCLEOTIDE SEQUENCE</scope>
    <source>
        <strain evidence="1">E1834</strain>
    </source>
</reference>
<sequence>MIGLLLLNMVLLLYMLLLIPGGFYPFYFFKFNYQNNFFIFHVFFACGGVAQHRWMVFMVWRVFFFIYLNK</sequence>
<keyword evidence="2" id="KW-1185">Reference proteome</keyword>
<dbReference type="EMBL" id="CAVMJV010000081">
    <property type="protein sequence ID" value="CAK5090374.1"/>
    <property type="molecule type" value="Genomic_DNA"/>
</dbReference>
<protein>
    <submittedName>
        <fullName evidence="1">Uncharacterized protein</fullName>
    </submittedName>
</protein>
<proteinExistence type="predicted"/>
<name>A0ACB1AHT1_MELEN</name>
<evidence type="ECO:0000313" key="2">
    <source>
        <dbReference type="Proteomes" id="UP001497535"/>
    </source>
</evidence>
<organism evidence="1 2">
    <name type="scientific">Meloidogyne enterolobii</name>
    <name type="common">Root-knot nematode worm</name>
    <name type="synonym">Meloidogyne mayaguensis</name>
    <dbReference type="NCBI Taxonomy" id="390850"/>
    <lineage>
        <taxon>Eukaryota</taxon>
        <taxon>Metazoa</taxon>
        <taxon>Ecdysozoa</taxon>
        <taxon>Nematoda</taxon>
        <taxon>Chromadorea</taxon>
        <taxon>Rhabditida</taxon>
        <taxon>Tylenchina</taxon>
        <taxon>Tylenchomorpha</taxon>
        <taxon>Tylenchoidea</taxon>
        <taxon>Meloidogynidae</taxon>
        <taxon>Meloidogyninae</taxon>
        <taxon>Meloidogyne</taxon>
    </lineage>
</organism>
<gene>
    <name evidence="1" type="ORF">MENTE1834_LOCUS38157</name>
</gene>
<comment type="caution">
    <text evidence="1">The sequence shown here is derived from an EMBL/GenBank/DDBJ whole genome shotgun (WGS) entry which is preliminary data.</text>
</comment>
<evidence type="ECO:0000313" key="1">
    <source>
        <dbReference type="EMBL" id="CAK5090374.1"/>
    </source>
</evidence>
<accession>A0ACB1AHT1</accession>
<dbReference type="Proteomes" id="UP001497535">
    <property type="component" value="Unassembled WGS sequence"/>
</dbReference>